<dbReference type="AlphaFoldDB" id="W7LXY2"/>
<dbReference type="GeneID" id="30072004"/>
<dbReference type="VEuPathDB" id="FungiDB:FVEG_15128"/>
<sequence length="101" mass="11244">MNVSLLDASVFVFVSVSVAVSLYGFDSKKASGFVQIFGALAYSVAMRRLSILSHCCLDKLFCVEYSCYSLFQYKHLNTQSIAVRQSPGLLVPIGFYWHCSL</sequence>
<keyword evidence="1" id="KW-1133">Transmembrane helix</keyword>
<dbReference type="EMBL" id="DS022244">
    <property type="protein sequence ID" value="EWG40355.1"/>
    <property type="molecule type" value="Genomic_DNA"/>
</dbReference>
<dbReference type="EMBL" id="CM000582">
    <property type="protein sequence ID" value="EWG40355.1"/>
    <property type="molecule type" value="Genomic_DNA"/>
</dbReference>
<keyword evidence="1" id="KW-0472">Membrane</keyword>
<feature type="transmembrane region" description="Helical" evidence="1">
    <location>
        <begin position="6"/>
        <end position="25"/>
    </location>
</feature>
<accession>W7LXY2</accession>
<evidence type="ECO:0000313" key="2">
    <source>
        <dbReference type="EMBL" id="EWG40355.1"/>
    </source>
</evidence>
<keyword evidence="1" id="KW-0812">Transmembrane</keyword>
<evidence type="ECO:0000256" key="1">
    <source>
        <dbReference type="SAM" id="Phobius"/>
    </source>
</evidence>
<evidence type="ECO:0000313" key="3">
    <source>
        <dbReference type="Proteomes" id="UP000009096"/>
    </source>
</evidence>
<dbReference type="RefSeq" id="XP_018746546.1">
    <property type="nucleotide sequence ID" value="XM_018904233.1"/>
</dbReference>
<organism evidence="2 3">
    <name type="scientific">Gibberella moniliformis (strain M3125 / FGSC 7600)</name>
    <name type="common">Maize ear and stalk rot fungus</name>
    <name type="synonym">Fusarium verticillioides</name>
    <dbReference type="NCBI Taxonomy" id="334819"/>
    <lineage>
        <taxon>Eukaryota</taxon>
        <taxon>Fungi</taxon>
        <taxon>Dikarya</taxon>
        <taxon>Ascomycota</taxon>
        <taxon>Pezizomycotina</taxon>
        <taxon>Sordariomycetes</taxon>
        <taxon>Hypocreomycetidae</taxon>
        <taxon>Hypocreales</taxon>
        <taxon>Nectriaceae</taxon>
        <taxon>Fusarium</taxon>
        <taxon>Fusarium fujikuroi species complex</taxon>
    </lineage>
</organism>
<dbReference type="KEGG" id="fvr:FVEG_15128"/>
<dbReference type="Proteomes" id="UP000009096">
    <property type="component" value="Chromosome 5"/>
</dbReference>
<proteinExistence type="predicted"/>
<gene>
    <name evidence="2" type="ORF">FVEG_15128</name>
</gene>
<reference evidence="2 3" key="1">
    <citation type="journal article" date="2010" name="Nature">
        <title>Comparative genomics reveals mobile pathogenicity chromosomes in Fusarium.</title>
        <authorList>
            <person name="Ma L.J."/>
            <person name="van der Does H.C."/>
            <person name="Borkovich K.A."/>
            <person name="Coleman J.J."/>
            <person name="Daboussi M.J."/>
            <person name="Di Pietro A."/>
            <person name="Dufresne M."/>
            <person name="Freitag M."/>
            <person name="Grabherr M."/>
            <person name="Henrissat B."/>
            <person name="Houterman P.M."/>
            <person name="Kang S."/>
            <person name="Shim W.B."/>
            <person name="Woloshuk C."/>
            <person name="Xie X."/>
            <person name="Xu J.R."/>
            <person name="Antoniw J."/>
            <person name="Baker S.E."/>
            <person name="Bluhm B.H."/>
            <person name="Breakspear A."/>
            <person name="Brown D.W."/>
            <person name="Butchko R.A."/>
            <person name="Chapman S."/>
            <person name="Coulson R."/>
            <person name="Coutinho P.M."/>
            <person name="Danchin E.G."/>
            <person name="Diener A."/>
            <person name="Gale L.R."/>
            <person name="Gardiner D.M."/>
            <person name="Goff S."/>
            <person name="Hammond-Kosack K.E."/>
            <person name="Hilburn K."/>
            <person name="Hua-Van A."/>
            <person name="Jonkers W."/>
            <person name="Kazan K."/>
            <person name="Kodira C.D."/>
            <person name="Koehrsen M."/>
            <person name="Kumar L."/>
            <person name="Lee Y.H."/>
            <person name="Li L."/>
            <person name="Manners J.M."/>
            <person name="Miranda-Saavedra D."/>
            <person name="Mukherjee M."/>
            <person name="Park G."/>
            <person name="Park J."/>
            <person name="Park S.Y."/>
            <person name="Proctor R.H."/>
            <person name="Regev A."/>
            <person name="Ruiz-Roldan M.C."/>
            <person name="Sain D."/>
            <person name="Sakthikumar S."/>
            <person name="Sykes S."/>
            <person name="Schwartz D.C."/>
            <person name="Turgeon B.G."/>
            <person name="Wapinski I."/>
            <person name="Yoder O."/>
            <person name="Young S."/>
            <person name="Zeng Q."/>
            <person name="Zhou S."/>
            <person name="Galagan J."/>
            <person name="Cuomo C.A."/>
            <person name="Kistler H.C."/>
            <person name="Rep M."/>
        </authorList>
    </citation>
    <scope>NUCLEOTIDE SEQUENCE [LARGE SCALE GENOMIC DNA]</scope>
    <source>
        <strain evidence="3">M3125 / FGSC 7600</strain>
    </source>
</reference>
<protein>
    <submittedName>
        <fullName evidence="2">Uncharacterized protein</fullName>
    </submittedName>
</protein>
<keyword evidence="3" id="KW-1185">Reference proteome</keyword>
<name>W7LXY2_GIBM7</name>